<proteinExistence type="predicted"/>
<sequence>MRNLCLVLLVMVLGACGTLKAPYYSSEFQGWQSQNKTSDKKIVHTLFLVGDAGKLDSGEHNIVLNAVKNDLEATQGVSTLVYLGDNIYPFGMPKANAESRVAKEKVINAQLNLAKYVNGNTYFIPGNHDWLKGRKGGLKALKRQEEYIESFYDKGFKNEVKFYPGNGCGDPKVKKVNKDLVFVFLDSQWWLENWDKVKKINKGCDIKSRGDLLAKIEEIFIEYKNDQIVVLMHHPIFTNGVHGGKFSFYDHVFPLRHIKNLWIPLPVVGSLYPIIRQTTGSVQDASNSSYIELSQGINQIAEDLDVDVIFASGHEHNLQYFDKDNVKYIVSGSGSKKTFAMAGGDVGYSREARGYAKLLFYEDMETWVEYYTVSDKNEIPQLEFRTQISKPKAGTVDIAKKYPPVTMCDTMVAANKDFVAGKGKGFFLGKQYRNIWGTDVEVPVIDLENKLGGLTPIKKGGGMSSNSLRMEANDGRQYILRSINKDYTKLVDRKYSTLKVLDIMKDQNSASHPYGALMLPALSKAAGIYYTSPQLVFLKHQKQLGNYNELFPEELYLLEQRPSGDWSDAEQFGKSDDIISYNDLLEKLREKKKHYVDQKWVLKSRMFDLLVHDWDRHDDQWRWATFEYGDSVVYRPIPRDRDQVFYKFEGVIPWYVSTFVIKKFKTMKGNVRDVKNLSFNARYFDRYFLNELDWKDWEIVIRELQDSMTDEILEKSLSALPQEVTGLNAEIPEILKSRRDNLMAIGKKLYDFISKEVEVTGTDNDEDFLVERKNDGSVTISYSIEREDKGDLKKYERTFYPNTTKEVRLYGLRGKDEFKIIGSDVNKIRIRIIGGEDNDKIVNETKGGGLFAYDLKDGIKIKGKGVCDKTKDEDIWVNDYDRKGFKYNKYFPFVRLGYTKDDGMWFGASYSMTTNKWRKYPYSSKQRMYFEVAPGNQDAFKFGYDGHFPDMIGGIDFKPRINVDFPSIENFFGYGNESVNPGREKEYNWVTLTGAKVNPLFSLESKNQHFIFDFGPAYQTMEIQDKAGRVSLDPILGFSAKELQRKHFVGAESHFTMKSIDREDNPSNGFLLYAGLTYQYNLTDEDDLLSLSANSKFYLTLCNYPKVILANNIGFKTIEGKAQFYQTPDIGNLTNLRGYRKNRFRGESVFYENVDLRFHVWDWSNTYVPVNIGCTWGFDVGRAWEENEKSKRWHNSKTIGIWFDVLDAFVMQPYYSFTEEDDFFSFIMRFSF</sequence>
<dbReference type="InterPro" id="IPR004843">
    <property type="entry name" value="Calcineurin-like_PHP"/>
</dbReference>
<name>A0AAE3SKQ1_9BACT</name>
<dbReference type="AlphaFoldDB" id="A0AAE3SKQ1"/>
<dbReference type="SUPFAM" id="SSF56300">
    <property type="entry name" value="Metallo-dependent phosphatases"/>
    <property type="match status" value="1"/>
</dbReference>
<dbReference type="PROSITE" id="PS51257">
    <property type="entry name" value="PROKAR_LIPOPROTEIN"/>
    <property type="match status" value="1"/>
</dbReference>
<dbReference type="PANTHER" id="PTHR10161">
    <property type="entry name" value="TARTRATE-RESISTANT ACID PHOSPHATASE TYPE 5"/>
    <property type="match status" value="1"/>
</dbReference>
<keyword evidence="1" id="KW-0732">Signal</keyword>
<dbReference type="Proteomes" id="UP001207408">
    <property type="component" value="Unassembled WGS sequence"/>
</dbReference>
<protein>
    <submittedName>
        <fullName evidence="4">Metallophosphoesterase</fullName>
    </submittedName>
</protein>
<dbReference type="PANTHER" id="PTHR10161:SF14">
    <property type="entry name" value="TARTRATE-RESISTANT ACID PHOSPHATASE TYPE 5"/>
    <property type="match status" value="1"/>
</dbReference>
<keyword evidence="2" id="KW-0378">Hydrolase</keyword>
<dbReference type="InterPro" id="IPR051558">
    <property type="entry name" value="Metallophosphoesterase_PAP"/>
</dbReference>
<reference evidence="4" key="1">
    <citation type="submission" date="2022-10" db="EMBL/GenBank/DDBJ databases">
        <authorList>
            <person name="Yu W.X."/>
        </authorList>
    </citation>
    <scope>NUCLEOTIDE SEQUENCE</scope>
    <source>
        <strain evidence="4">D04</strain>
    </source>
</reference>
<dbReference type="Gene3D" id="2.40.160.50">
    <property type="entry name" value="membrane protein fhac: a member of the omp85/tpsb transporter family"/>
    <property type="match status" value="1"/>
</dbReference>
<feature type="domain" description="Calcineurin-like phosphoesterase" evidence="3">
    <location>
        <begin position="65"/>
        <end position="317"/>
    </location>
</feature>
<evidence type="ECO:0000256" key="2">
    <source>
        <dbReference type="ARBA" id="ARBA00022801"/>
    </source>
</evidence>
<dbReference type="RefSeq" id="WP_301200478.1">
    <property type="nucleotide sequence ID" value="NZ_JAPDPI010000029.1"/>
</dbReference>
<accession>A0AAE3SKQ1</accession>
<dbReference type="Gene3D" id="3.60.21.10">
    <property type="match status" value="1"/>
</dbReference>
<evidence type="ECO:0000313" key="5">
    <source>
        <dbReference type="Proteomes" id="UP001207408"/>
    </source>
</evidence>
<dbReference type="GO" id="GO:0016787">
    <property type="term" value="F:hydrolase activity"/>
    <property type="evidence" value="ECO:0007669"/>
    <property type="project" value="UniProtKB-KW"/>
</dbReference>
<evidence type="ECO:0000256" key="1">
    <source>
        <dbReference type="ARBA" id="ARBA00022729"/>
    </source>
</evidence>
<dbReference type="Pfam" id="PF00149">
    <property type="entry name" value="Metallophos"/>
    <property type="match status" value="1"/>
</dbReference>
<evidence type="ECO:0000259" key="3">
    <source>
        <dbReference type="Pfam" id="PF00149"/>
    </source>
</evidence>
<dbReference type="InterPro" id="IPR029052">
    <property type="entry name" value="Metallo-depent_PP-like"/>
</dbReference>
<comment type="caution">
    <text evidence="4">The sequence shown here is derived from an EMBL/GenBank/DDBJ whole genome shotgun (WGS) entry which is preliminary data.</text>
</comment>
<gene>
    <name evidence="4" type="ORF">OM074_14045</name>
</gene>
<organism evidence="4 5">
    <name type="scientific">Plebeiibacterium marinum</name>
    <dbReference type="NCBI Taxonomy" id="2992111"/>
    <lineage>
        <taxon>Bacteria</taxon>
        <taxon>Pseudomonadati</taxon>
        <taxon>Bacteroidota</taxon>
        <taxon>Bacteroidia</taxon>
        <taxon>Marinilabiliales</taxon>
        <taxon>Marinilabiliaceae</taxon>
        <taxon>Plebeiibacterium</taxon>
    </lineage>
</organism>
<evidence type="ECO:0000313" key="4">
    <source>
        <dbReference type="EMBL" id="MCW3806753.1"/>
    </source>
</evidence>
<keyword evidence="5" id="KW-1185">Reference proteome</keyword>
<dbReference type="EMBL" id="JAPDPI010000029">
    <property type="protein sequence ID" value="MCW3806753.1"/>
    <property type="molecule type" value="Genomic_DNA"/>
</dbReference>